<protein>
    <submittedName>
        <fullName evidence="9">PAS domain S-box protein</fullName>
    </submittedName>
</protein>
<keyword evidence="3" id="KW-0807">Transducer</keyword>
<keyword evidence="10" id="KW-1185">Reference proteome</keyword>
<evidence type="ECO:0000313" key="10">
    <source>
        <dbReference type="Proteomes" id="UP000662888"/>
    </source>
</evidence>
<evidence type="ECO:0000259" key="7">
    <source>
        <dbReference type="PROSITE" id="PS50192"/>
    </source>
</evidence>
<dbReference type="Gene3D" id="1.10.287.950">
    <property type="entry name" value="Methyl-accepting chemotaxis protein"/>
    <property type="match status" value="1"/>
</dbReference>
<comment type="similarity">
    <text evidence="2">Belongs to the methyl-accepting chemotaxis (MCP) protein family.</text>
</comment>
<dbReference type="PROSITE" id="PS50112">
    <property type="entry name" value="PAS"/>
    <property type="match status" value="1"/>
</dbReference>
<dbReference type="CDD" id="cd11386">
    <property type="entry name" value="MCP_signal"/>
    <property type="match status" value="1"/>
</dbReference>
<dbReference type="Pfam" id="PF00672">
    <property type="entry name" value="HAMP"/>
    <property type="match status" value="1"/>
</dbReference>
<dbReference type="PANTHER" id="PTHR43531:SF14">
    <property type="entry name" value="METHYL-ACCEPTING CHEMOTAXIS PROTEIN I-RELATED"/>
    <property type="match status" value="1"/>
</dbReference>
<dbReference type="InterPro" id="IPR000727">
    <property type="entry name" value="T_SNARE_dom"/>
</dbReference>
<feature type="transmembrane region" description="Helical" evidence="4">
    <location>
        <begin position="164"/>
        <end position="183"/>
    </location>
</feature>
<dbReference type="SMART" id="SM00283">
    <property type="entry name" value="MA"/>
    <property type="match status" value="1"/>
</dbReference>
<dbReference type="Pfam" id="PF08447">
    <property type="entry name" value="PAS_3"/>
    <property type="match status" value="1"/>
</dbReference>
<keyword evidence="4" id="KW-0472">Membrane</keyword>
<feature type="transmembrane region" description="Helical" evidence="4">
    <location>
        <begin position="189"/>
        <end position="209"/>
    </location>
</feature>
<feature type="domain" description="Methyl-accepting transducer" evidence="5">
    <location>
        <begin position="267"/>
        <end position="496"/>
    </location>
</feature>
<evidence type="ECO:0000256" key="2">
    <source>
        <dbReference type="ARBA" id="ARBA00029447"/>
    </source>
</evidence>
<dbReference type="SUPFAM" id="SSF58104">
    <property type="entry name" value="Methyl-accepting chemotaxis protein (MCP) signaling domain"/>
    <property type="match status" value="1"/>
</dbReference>
<dbReference type="InterPro" id="IPR000014">
    <property type="entry name" value="PAS"/>
</dbReference>
<dbReference type="RefSeq" id="WP_206089926.1">
    <property type="nucleotide sequence ID" value="NZ_CP065053.1"/>
</dbReference>
<evidence type="ECO:0000259" key="6">
    <source>
        <dbReference type="PROSITE" id="PS50112"/>
    </source>
</evidence>
<dbReference type="Proteomes" id="UP000662888">
    <property type="component" value="Chromosome"/>
</dbReference>
<evidence type="ECO:0000313" key="9">
    <source>
        <dbReference type="EMBL" id="QPI50380.1"/>
    </source>
</evidence>
<keyword evidence="4" id="KW-0812">Transmembrane</keyword>
<keyword evidence="4" id="KW-1133">Transmembrane helix</keyword>
<dbReference type="PANTHER" id="PTHR43531">
    <property type="entry name" value="PROTEIN ICFG"/>
    <property type="match status" value="1"/>
</dbReference>
<gene>
    <name evidence="9" type="ORF">IV454_01740</name>
</gene>
<dbReference type="InterPro" id="IPR004089">
    <property type="entry name" value="MCPsignal_dom"/>
</dbReference>
<feature type="domain" description="PAS" evidence="6">
    <location>
        <begin position="6"/>
        <end position="60"/>
    </location>
</feature>
<name>A0AA48WFN0_9BURK</name>
<dbReference type="PROSITE" id="PS50111">
    <property type="entry name" value="CHEMOTAXIS_TRANSDUC_2"/>
    <property type="match status" value="1"/>
</dbReference>
<accession>A0AA48WFN0</accession>
<dbReference type="PROSITE" id="PS50192">
    <property type="entry name" value="T_SNARE"/>
    <property type="match status" value="1"/>
</dbReference>
<dbReference type="Gene3D" id="3.30.450.20">
    <property type="entry name" value="PAS domain"/>
    <property type="match status" value="1"/>
</dbReference>
<dbReference type="SUPFAM" id="SSF55785">
    <property type="entry name" value="PYP-like sensor domain (PAS domain)"/>
    <property type="match status" value="1"/>
</dbReference>
<dbReference type="InterPro" id="IPR003660">
    <property type="entry name" value="HAMP_dom"/>
</dbReference>
<sequence>MRNNTPVSKVEYILRASETIVSKTDLQGNITYVNLDFIRISGFSEAELIGSPQNLVRHPDMPAEAFADFWRTIQSGKAWTGLVKNRCKNGDFYWVEATAAPMIEQGRIVGFTSIRAKPSRAQVSAAEQAYRAIKDGRGGLEVRAGAVLRHSALRRLNLSSRLSLGARIVASTLLVALLFGVSLGAHGGAARLTAALGLCVSLLSGWLLYRAVVPPLLRARSEIERMSEGDLTGRIDAGGNDELSRVLGALGVLQTNVRLLVGQIKEVTGIVGDGASDIAAGNADLSARTEAQASSLEETASSMEEISSTVKQNADNARQAKLLATAAATTAVQGGHAVSQVVGTMGSIRDSSRKIVDIISVIDSIAFQTNILALNAAVEAARAGEQGRGFAVVASEVRTLAQRSATAAREIKALINDTVDKVDAGTTLVDSAGKTMEQIVTSVQQVAGIVNDISLASSEQSEGIDQVTQAVSQMDEITQRNAAVVEEAAAAAAQMQEQALKLARLVDSFRLVSDAAPGRETRFQARPAAPRRAPG</sequence>
<dbReference type="InterPro" id="IPR013655">
    <property type="entry name" value="PAS_fold_3"/>
</dbReference>
<organism evidence="9 10">
    <name type="scientific">Massilia antarctica</name>
    <dbReference type="NCBI Taxonomy" id="2765360"/>
    <lineage>
        <taxon>Bacteria</taxon>
        <taxon>Pseudomonadati</taxon>
        <taxon>Pseudomonadota</taxon>
        <taxon>Betaproteobacteria</taxon>
        <taxon>Burkholderiales</taxon>
        <taxon>Oxalobacteraceae</taxon>
        <taxon>Telluria group</taxon>
        <taxon>Massilia</taxon>
    </lineage>
</organism>
<reference evidence="9 10" key="1">
    <citation type="submission" date="2020-11" db="EMBL/GenBank/DDBJ databases">
        <authorList>
            <person name="Sun Q."/>
        </authorList>
    </citation>
    <scope>NUCLEOTIDE SEQUENCE [LARGE SCALE GENOMIC DNA]</scope>
    <source>
        <strain evidence="9 10">P8398</strain>
    </source>
</reference>
<evidence type="ECO:0000256" key="1">
    <source>
        <dbReference type="ARBA" id="ARBA00022481"/>
    </source>
</evidence>
<dbReference type="PROSITE" id="PS50885">
    <property type="entry name" value="HAMP"/>
    <property type="match status" value="1"/>
</dbReference>
<dbReference type="InterPro" id="IPR035965">
    <property type="entry name" value="PAS-like_dom_sf"/>
</dbReference>
<evidence type="ECO:0000256" key="4">
    <source>
        <dbReference type="SAM" id="Phobius"/>
    </source>
</evidence>
<dbReference type="EMBL" id="CP065053">
    <property type="protein sequence ID" value="QPI50380.1"/>
    <property type="molecule type" value="Genomic_DNA"/>
</dbReference>
<evidence type="ECO:0000256" key="3">
    <source>
        <dbReference type="PROSITE-ProRule" id="PRU00284"/>
    </source>
</evidence>
<proteinExistence type="inferred from homology"/>
<dbReference type="Pfam" id="PF00015">
    <property type="entry name" value="MCPsignal"/>
    <property type="match status" value="1"/>
</dbReference>
<dbReference type="CDD" id="cd00130">
    <property type="entry name" value="PAS"/>
    <property type="match status" value="1"/>
</dbReference>
<dbReference type="SMART" id="SM00091">
    <property type="entry name" value="PAS"/>
    <property type="match status" value="1"/>
</dbReference>
<evidence type="ECO:0000259" key="5">
    <source>
        <dbReference type="PROSITE" id="PS50111"/>
    </source>
</evidence>
<dbReference type="NCBIfam" id="TIGR00229">
    <property type="entry name" value="sensory_box"/>
    <property type="match status" value="1"/>
</dbReference>
<dbReference type="InterPro" id="IPR051310">
    <property type="entry name" value="MCP_chemotaxis"/>
</dbReference>
<feature type="domain" description="T-SNARE coiled-coil homology" evidence="7">
    <location>
        <begin position="426"/>
        <end position="488"/>
    </location>
</feature>
<evidence type="ECO:0000259" key="8">
    <source>
        <dbReference type="PROSITE" id="PS50885"/>
    </source>
</evidence>
<dbReference type="CDD" id="cd06225">
    <property type="entry name" value="HAMP"/>
    <property type="match status" value="1"/>
</dbReference>
<keyword evidence="1" id="KW-0488">Methylation</keyword>
<dbReference type="SMART" id="SM00304">
    <property type="entry name" value="HAMP"/>
    <property type="match status" value="1"/>
</dbReference>
<feature type="domain" description="HAMP" evidence="8">
    <location>
        <begin position="210"/>
        <end position="262"/>
    </location>
</feature>